<evidence type="ECO:0000259" key="1">
    <source>
        <dbReference type="Pfam" id="PF07883"/>
    </source>
</evidence>
<accession>A0ABW6D453</accession>
<dbReference type="Gene3D" id="2.60.120.10">
    <property type="entry name" value="Jelly Rolls"/>
    <property type="match status" value="1"/>
</dbReference>
<dbReference type="PIRSF" id="PIRSF029883">
    <property type="entry name" value="KdgF"/>
    <property type="match status" value="1"/>
</dbReference>
<dbReference type="InterPro" id="IPR014710">
    <property type="entry name" value="RmlC-like_jellyroll"/>
</dbReference>
<dbReference type="PANTHER" id="PTHR40112">
    <property type="entry name" value="H2HPP ISOMERASE"/>
    <property type="match status" value="1"/>
</dbReference>
<dbReference type="PANTHER" id="PTHR40112:SF1">
    <property type="entry name" value="H2HPP ISOMERASE"/>
    <property type="match status" value="1"/>
</dbReference>
<feature type="domain" description="Cupin type-2" evidence="1">
    <location>
        <begin position="35"/>
        <end position="95"/>
    </location>
</feature>
<gene>
    <name evidence="2" type="ORF">SKC38_10035</name>
</gene>
<dbReference type="InterPro" id="IPR052535">
    <property type="entry name" value="Bacilysin_H2HPP_isomerase"/>
</dbReference>
<proteinExistence type="predicted"/>
<dbReference type="InterPro" id="IPR011051">
    <property type="entry name" value="RmlC_Cupin_sf"/>
</dbReference>
<dbReference type="CDD" id="cd02238">
    <property type="entry name" value="cupin_KdgF"/>
    <property type="match status" value="1"/>
</dbReference>
<dbReference type="InterPro" id="IPR025499">
    <property type="entry name" value="KdgF"/>
</dbReference>
<dbReference type="Proteomes" id="UP001598114">
    <property type="component" value="Unassembled WGS sequence"/>
</dbReference>
<dbReference type="EMBL" id="JBBKYA010000004">
    <property type="protein sequence ID" value="MFD3276566.1"/>
    <property type="molecule type" value="Genomic_DNA"/>
</dbReference>
<protein>
    <submittedName>
        <fullName evidence="2">Cupin domain-containing protein</fullName>
    </submittedName>
</protein>
<sequence length="108" mass="11923">MQTLIHDSSVEWTELGAGIRRKVMAFDDQMMLVKVAFEPGAVGTLHQHPHTQASYVSKGVFDITIDGKTQRLSAGDVYFVPSGEVHGAVCIEKGELIDVFTPMREDFV</sequence>
<keyword evidence="3" id="KW-1185">Reference proteome</keyword>
<dbReference type="InterPro" id="IPR013096">
    <property type="entry name" value="Cupin_2"/>
</dbReference>
<reference evidence="2 3" key="1">
    <citation type="submission" date="2024-03" db="EMBL/GenBank/DDBJ databases">
        <title>Aquirufa genome sequencing.</title>
        <authorList>
            <person name="Pitt A."/>
            <person name="Hahn M.W."/>
        </authorList>
    </citation>
    <scope>NUCLEOTIDE SEQUENCE [LARGE SCALE GENOMIC DNA]</scope>
    <source>
        <strain evidence="2 3">PLAD-142S6K</strain>
    </source>
</reference>
<dbReference type="SUPFAM" id="SSF51182">
    <property type="entry name" value="RmlC-like cupins"/>
    <property type="match status" value="1"/>
</dbReference>
<evidence type="ECO:0000313" key="2">
    <source>
        <dbReference type="EMBL" id="MFD3276566.1"/>
    </source>
</evidence>
<dbReference type="RefSeq" id="WP_377977004.1">
    <property type="nucleotide sequence ID" value="NZ_JBBKYA010000004.1"/>
</dbReference>
<dbReference type="Pfam" id="PF07883">
    <property type="entry name" value="Cupin_2"/>
    <property type="match status" value="1"/>
</dbReference>
<evidence type="ECO:0000313" key="3">
    <source>
        <dbReference type="Proteomes" id="UP001598114"/>
    </source>
</evidence>
<comment type="caution">
    <text evidence="2">The sequence shown here is derived from an EMBL/GenBank/DDBJ whole genome shotgun (WGS) entry which is preliminary data.</text>
</comment>
<name>A0ABW6D453_9BACT</name>
<organism evidence="2 3">
    <name type="scientific">Aquirufa echingensis</name>
    <dbReference type="NCBI Taxonomy" id="3096516"/>
    <lineage>
        <taxon>Bacteria</taxon>
        <taxon>Pseudomonadati</taxon>
        <taxon>Bacteroidota</taxon>
        <taxon>Cytophagia</taxon>
        <taxon>Cytophagales</taxon>
        <taxon>Flectobacillaceae</taxon>
        <taxon>Aquirufa</taxon>
    </lineage>
</organism>